<dbReference type="Gene3D" id="3.60.21.10">
    <property type="match status" value="1"/>
</dbReference>
<dbReference type="PANTHER" id="PTHR36492:SF2">
    <property type="entry name" value="[ACYL-CARRIER-PROTEIN] PHOSPHODIESTERASE PPTH"/>
    <property type="match status" value="1"/>
</dbReference>
<sequence>MRVFAISDIHADYMENRRWLEGLSGYEYKNDILILAGDVTDDMTMFSRVMEGLKLRFREVAFVPGNHDLWVRRYVNMDSQQKYQAVKDIASGLGIRSTPFEAGGLCIVPLLGWYDYSFGQPSKELEDVWVDYTACIWPGGWGARDVCMYFTAINEGFIQQCSGSRKGDVISFSHFLPRIDLMPSYIPADKRKLFPVLGSAVLERQIRRLGSAVHVYGHSHVNTRVYMDKTLYINNAFGYPNETFITRKELVCIYGD</sequence>
<accession>A0A369AZE8</accession>
<gene>
    <name evidence="2" type="ORF">DFR58_11444</name>
</gene>
<dbReference type="InterPro" id="IPR052963">
    <property type="entry name" value="Pantetheine_PDE"/>
</dbReference>
<comment type="caution">
    <text evidence="2">The sequence shown here is derived from an EMBL/GenBank/DDBJ whole genome shotgun (WGS) entry which is preliminary data.</text>
</comment>
<feature type="domain" description="Calcineurin-like phosphoesterase" evidence="1">
    <location>
        <begin position="1"/>
        <end position="131"/>
    </location>
</feature>
<dbReference type="Pfam" id="PF00149">
    <property type="entry name" value="Metallophos"/>
    <property type="match status" value="1"/>
</dbReference>
<dbReference type="InterPro" id="IPR029052">
    <property type="entry name" value="Metallo-depent_PP-like"/>
</dbReference>
<dbReference type="GO" id="GO:0016787">
    <property type="term" value="F:hydrolase activity"/>
    <property type="evidence" value="ECO:0007669"/>
    <property type="project" value="InterPro"/>
</dbReference>
<evidence type="ECO:0000313" key="2">
    <source>
        <dbReference type="EMBL" id="RCX14810.1"/>
    </source>
</evidence>
<name>A0A369AZE8_9FIRM</name>
<organism evidence="2 3">
    <name type="scientific">Anaerobacterium chartisolvens</name>
    <dbReference type="NCBI Taxonomy" id="1297424"/>
    <lineage>
        <taxon>Bacteria</taxon>
        <taxon>Bacillati</taxon>
        <taxon>Bacillota</taxon>
        <taxon>Clostridia</taxon>
        <taxon>Eubacteriales</taxon>
        <taxon>Oscillospiraceae</taxon>
        <taxon>Anaerobacterium</taxon>
    </lineage>
</organism>
<dbReference type="PANTHER" id="PTHR36492">
    <property type="match status" value="1"/>
</dbReference>
<proteinExistence type="predicted"/>
<dbReference type="Proteomes" id="UP000253034">
    <property type="component" value="Unassembled WGS sequence"/>
</dbReference>
<dbReference type="AlphaFoldDB" id="A0A369AZE8"/>
<reference evidence="2 3" key="1">
    <citation type="submission" date="2018-07" db="EMBL/GenBank/DDBJ databases">
        <title>Genomic Encyclopedia of Type Strains, Phase IV (KMG-IV): sequencing the most valuable type-strain genomes for metagenomic binning, comparative biology and taxonomic classification.</title>
        <authorList>
            <person name="Goeker M."/>
        </authorList>
    </citation>
    <scope>NUCLEOTIDE SEQUENCE [LARGE SCALE GENOMIC DNA]</scope>
    <source>
        <strain evidence="2 3">DSM 27016</strain>
    </source>
</reference>
<keyword evidence="3" id="KW-1185">Reference proteome</keyword>
<protein>
    <submittedName>
        <fullName evidence="2">Calcineurin-like phosphoesterase family protein</fullName>
    </submittedName>
</protein>
<evidence type="ECO:0000259" key="1">
    <source>
        <dbReference type="Pfam" id="PF00149"/>
    </source>
</evidence>
<dbReference type="OrthoDB" id="113290at2"/>
<dbReference type="RefSeq" id="WP_114298248.1">
    <property type="nucleotide sequence ID" value="NZ_QPJT01000014.1"/>
</dbReference>
<dbReference type="CDD" id="cd00838">
    <property type="entry name" value="MPP_superfamily"/>
    <property type="match status" value="1"/>
</dbReference>
<evidence type="ECO:0000313" key="3">
    <source>
        <dbReference type="Proteomes" id="UP000253034"/>
    </source>
</evidence>
<dbReference type="SUPFAM" id="SSF56300">
    <property type="entry name" value="Metallo-dependent phosphatases"/>
    <property type="match status" value="1"/>
</dbReference>
<dbReference type="InterPro" id="IPR004843">
    <property type="entry name" value="Calcineurin-like_PHP"/>
</dbReference>
<dbReference type="EMBL" id="QPJT01000014">
    <property type="protein sequence ID" value="RCX14810.1"/>
    <property type="molecule type" value="Genomic_DNA"/>
</dbReference>